<evidence type="ECO:0000313" key="2">
    <source>
        <dbReference type="EMBL" id="SHJ02007.1"/>
    </source>
</evidence>
<dbReference type="EMBL" id="FQYU01000002">
    <property type="protein sequence ID" value="SHJ02007.1"/>
    <property type="molecule type" value="Genomic_DNA"/>
</dbReference>
<sequence length="113" mass="12990">MRILRYILAYLFWTLLCLFIGIGYMRLVLGANTVSEEGLGYLLHLFYDIGMIQVGLWVGSAIALCFVLLDIFYLRKKLKNNPKRTVIRLAVLLMITVLVAIVHYLLEKVIDVI</sequence>
<protein>
    <submittedName>
        <fullName evidence="2">Uncharacterized protein</fullName>
    </submittedName>
</protein>
<gene>
    <name evidence="2" type="ORF">SAMN04488513_102579</name>
</gene>
<dbReference type="STRING" id="192903.SAMN04488513_102579"/>
<feature type="transmembrane region" description="Helical" evidence="1">
    <location>
        <begin position="86"/>
        <end position="106"/>
    </location>
</feature>
<evidence type="ECO:0000256" key="1">
    <source>
        <dbReference type="SAM" id="Phobius"/>
    </source>
</evidence>
<keyword evidence="1" id="KW-1133">Transmembrane helix</keyword>
<organism evidence="2 3">
    <name type="scientific">Pseudozobellia thermophila</name>
    <dbReference type="NCBI Taxonomy" id="192903"/>
    <lineage>
        <taxon>Bacteria</taxon>
        <taxon>Pseudomonadati</taxon>
        <taxon>Bacteroidota</taxon>
        <taxon>Flavobacteriia</taxon>
        <taxon>Flavobacteriales</taxon>
        <taxon>Flavobacteriaceae</taxon>
        <taxon>Pseudozobellia</taxon>
    </lineage>
</organism>
<dbReference type="Proteomes" id="UP000184543">
    <property type="component" value="Unassembled WGS sequence"/>
</dbReference>
<evidence type="ECO:0000313" key="3">
    <source>
        <dbReference type="Proteomes" id="UP000184543"/>
    </source>
</evidence>
<accession>A0A1M6FWD7</accession>
<name>A0A1M6FWD7_9FLAO</name>
<proteinExistence type="predicted"/>
<keyword evidence="3" id="KW-1185">Reference proteome</keyword>
<reference evidence="3" key="1">
    <citation type="submission" date="2016-11" db="EMBL/GenBank/DDBJ databases">
        <authorList>
            <person name="Varghese N."/>
            <person name="Submissions S."/>
        </authorList>
    </citation>
    <scope>NUCLEOTIDE SEQUENCE [LARGE SCALE GENOMIC DNA]</scope>
    <source>
        <strain evidence="3">DSM 19858</strain>
    </source>
</reference>
<keyword evidence="1" id="KW-0472">Membrane</keyword>
<dbReference type="AlphaFoldDB" id="A0A1M6FWD7"/>
<feature type="transmembrane region" description="Helical" evidence="1">
    <location>
        <begin position="54"/>
        <end position="74"/>
    </location>
</feature>
<keyword evidence="1" id="KW-0812">Transmembrane</keyword>
<dbReference type="RefSeq" id="WP_072991547.1">
    <property type="nucleotide sequence ID" value="NZ_FQYU01000002.1"/>
</dbReference>